<organism evidence="2 3">
    <name type="scientific">Nepenthes gracilis</name>
    <name type="common">Slender pitcher plant</name>
    <dbReference type="NCBI Taxonomy" id="150966"/>
    <lineage>
        <taxon>Eukaryota</taxon>
        <taxon>Viridiplantae</taxon>
        <taxon>Streptophyta</taxon>
        <taxon>Embryophyta</taxon>
        <taxon>Tracheophyta</taxon>
        <taxon>Spermatophyta</taxon>
        <taxon>Magnoliopsida</taxon>
        <taxon>eudicotyledons</taxon>
        <taxon>Gunneridae</taxon>
        <taxon>Pentapetalae</taxon>
        <taxon>Caryophyllales</taxon>
        <taxon>Nepenthaceae</taxon>
        <taxon>Nepenthes</taxon>
    </lineage>
</organism>
<dbReference type="EMBL" id="BSYO01000025">
    <property type="protein sequence ID" value="GMH22915.1"/>
    <property type="molecule type" value="Genomic_DNA"/>
</dbReference>
<proteinExistence type="predicted"/>
<keyword evidence="3" id="KW-1185">Reference proteome</keyword>
<sequence length="157" mass="16687">MPVICSIEKSRGESTLCTVSDANNQSNEFLTTDSIESGGGIPVSDRLSCLGTRKANDDSRKERTSAPSSNQGQYDPGPGINKSALWITGNFELPSEVGTVVVVKKSTKVALYFAATIDNPENGLHFSNCAVQENCNFSCTILDPTTDKPCSLSTDSS</sequence>
<feature type="region of interest" description="Disordered" evidence="1">
    <location>
        <begin position="52"/>
        <end position="79"/>
    </location>
</feature>
<feature type="compositionally biased region" description="Basic and acidic residues" evidence="1">
    <location>
        <begin position="54"/>
        <end position="64"/>
    </location>
</feature>
<evidence type="ECO:0000313" key="3">
    <source>
        <dbReference type="Proteomes" id="UP001279734"/>
    </source>
</evidence>
<reference evidence="2" key="1">
    <citation type="submission" date="2023-05" db="EMBL/GenBank/DDBJ databases">
        <title>Nepenthes gracilis genome sequencing.</title>
        <authorList>
            <person name="Fukushima K."/>
        </authorList>
    </citation>
    <scope>NUCLEOTIDE SEQUENCE</scope>
    <source>
        <strain evidence="2">SING2019-196</strain>
    </source>
</reference>
<dbReference type="Proteomes" id="UP001279734">
    <property type="component" value="Unassembled WGS sequence"/>
</dbReference>
<protein>
    <submittedName>
        <fullName evidence="2">Uncharacterized protein</fullName>
    </submittedName>
</protein>
<dbReference type="AlphaFoldDB" id="A0AAD3T4Q4"/>
<evidence type="ECO:0000256" key="1">
    <source>
        <dbReference type="SAM" id="MobiDB-lite"/>
    </source>
</evidence>
<name>A0AAD3T4Q4_NEPGR</name>
<comment type="caution">
    <text evidence="2">The sequence shown here is derived from an EMBL/GenBank/DDBJ whole genome shotgun (WGS) entry which is preliminary data.</text>
</comment>
<evidence type="ECO:0000313" key="2">
    <source>
        <dbReference type="EMBL" id="GMH22915.1"/>
    </source>
</evidence>
<accession>A0AAD3T4Q4</accession>
<gene>
    <name evidence="2" type="ORF">Nepgr_024758</name>
</gene>